<proteinExistence type="predicted"/>
<reference evidence="2 3" key="1">
    <citation type="submission" date="2019-02" db="EMBL/GenBank/DDBJ databases">
        <title>Deep-cultivation of Planctomycetes and their phenomic and genomic characterization uncovers novel biology.</title>
        <authorList>
            <person name="Wiegand S."/>
            <person name="Jogler M."/>
            <person name="Boedeker C."/>
            <person name="Pinto D."/>
            <person name="Vollmers J."/>
            <person name="Rivas-Marin E."/>
            <person name="Kohn T."/>
            <person name="Peeters S.H."/>
            <person name="Heuer A."/>
            <person name="Rast P."/>
            <person name="Oberbeckmann S."/>
            <person name="Bunk B."/>
            <person name="Jeske O."/>
            <person name="Meyerdierks A."/>
            <person name="Storesund J.E."/>
            <person name="Kallscheuer N."/>
            <person name="Luecker S."/>
            <person name="Lage O.M."/>
            <person name="Pohl T."/>
            <person name="Merkel B.J."/>
            <person name="Hornburger P."/>
            <person name="Mueller R.-W."/>
            <person name="Bruemmer F."/>
            <person name="Labrenz M."/>
            <person name="Spormann A.M."/>
            <person name="Op den Camp H."/>
            <person name="Overmann J."/>
            <person name="Amann R."/>
            <person name="Jetten M.S.M."/>
            <person name="Mascher T."/>
            <person name="Medema M.H."/>
            <person name="Devos D.P."/>
            <person name="Kaster A.-K."/>
            <person name="Ovreas L."/>
            <person name="Rohde M."/>
            <person name="Galperin M.Y."/>
            <person name="Jogler C."/>
        </authorList>
    </citation>
    <scope>NUCLEOTIDE SEQUENCE [LARGE SCALE GENOMIC DNA]</scope>
    <source>
        <strain evidence="2 3">Pla133</strain>
    </source>
</reference>
<dbReference type="AlphaFoldDB" id="A0A518BE57"/>
<gene>
    <name evidence="2" type="ORF">Pla133_02270</name>
</gene>
<evidence type="ECO:0000313" key="3">
    <source>
        <dbReference type="Proteomes" id="UP000316921"/>
    </source>
</evidence>
<accession>A0A518BE57</accession>
<dbReference type="PANTHER" id="PTHR33498">
    <property type="entry name" value="TRANSPOSASE FOR INSERTION SEQUENCE ELEMENT IS1557"/>
    <property type="match status" value="1"/>
</dbReference>
<keyword evidence="3" id="KW-1185">Reference proteome</keyword>
<evidence type="ECO:0000313" key="2">
    <source>
        <dbReference type="EMBL" id="QDU65163.1"/>
    </source>
</evidence>
<organism evidence="2 3">
    <name type="scientific">Engelhardtia mirabilis</name>
    <dbReference type="NCBI Taxonomy" id="2528011"/>
    <lineage>
        <taxon>Bacteria</taxon>
        <taxon>Pseudomonadati</taxon>
        <taxon>Planctomycetota</taxon>
        <taxon>Planctomycetia</taxon>
        <taxon>Planctomycetia incertae sedis</taxon>
        <taxon>Engelhardtia</taxon>
    </lineage>
</organism>
<dbReference type="InterPro" id="IPR002560">
    <property type="entry name" value="Transposase_DDE"/>
</dbReference>
<name>A0A518BE57_9BACT</name>
<dbReference type="InterPro" id="IPR047951">
    <property type="entry name" value="Transpos_ISL3"/>
</dbReference>
<dbReference type="Pfam" id="PF01610">
    <property type="entry name" value="DDE_Tnp_ISL3"/>
    <property type="match status" value="1"/>
</dbReference>
<dbReference type="KEGG" id="pbap:Pla133_02270"/>
<protein>
    <submittedName>
        <fullName evidence="2">Transposase</fullName>
    </submittedName>
</protein>
<dbReference type="PANTHER" id="PTHR33498:SF1">
    <property type="entry name" value="TRANSPOSASE FOR INSERTION SEQUENCE ELEMENT IS1557"/>
    <property type="match status" value="1"/>
</dbReference>
<feature type="domain" description="Transposase IS204/IS1001/IS1096/IS1165 DDE" evidence="1">
    <location>
        <begin position="38"/>
        <end position="195"/>
    </location>
</feature>
<sequence length="198" mass="22384">MVSKFLRVSWRTVGAIISRVVVRKLDGLGDRLDGLKHIGIDELSYRRHHEYVTVVVDHEHGVVVWSSRGKSAATLRRFFEDLGEERCAALESVTIDLSRAYIAAVTEAVPHARLIFDRFHVQRLVQDALDETRRAEVRAAETEDGKRALKGTRYALLKSPWNLTDAVHQTLAELEQANQTIFRGHMLKESFAAILGGR</sequence>
<dbReference type="EMBL" id="CP036287">
    <property type="protein sequence ID" value="QDU65163.1"/>
    <property type="molecule type" value="Genomic_DNA"/>
</dbReference>
<evidence type="ECO:0000259" key="1">
    <source>
        <dbReference type="Pfam" id="PF01610"/>
    </source>
</evidence>
<dbReference type="Proteomes" id="UP000316921">
    <property type="component" value="Chromosome"/>
</dbReference>